<sequence>MRWIIKRFPKHIEIVENIYLLKFSITPSNKENITIRYEFHELINAITFEAKEDDLKSTVEIIGVQSIEPVQKHRIPPISSNMIKSKYTRIFDKRDWITNTPLNLTKGTN</sequence>
<reference evidence="1" key="1">
    <citation type="submission" date="2019-10" db="EMBL/GenBank/DDBJ databases">
        <title>Conservation and host-specific expression of non-tandemly repeated heterogenous ribosome RNA gene in arbuscular mycorrhizal fungi.</title>
        <authorList>
            <person name="Maeda T."/>
            <person name="Kobayashi Y."/>
            <person name="Nakagawa T."/>
            <person name="Ezawa T."/>
            <person name="Yamaguchi K."/>
            <person name="Bino T."/>
            <person name="Nishimoto Y."/>
            <person name="Shigenobu S."/>
            <person name="Kawaguchi M."/>
        </authorList>
    </citation>
    <scope>NUCLEOTIDE SEQUENCE</scope>
    <source>
        <strain evidence="1">HR1</strain>
    </source>
</reference>
<dbReference type="AlphaFoldDB" id="A0A8H3LZG2"/>
<gene>
    <name evidence="1" type="ORF">RCL2_002262900</name>
</gene>
<evidence type="ECO:0000313" key="2">
    <source>
        <dbReference type="Proteomes" id="UP000615446"/>
    </source>
</evidence>
<dbReference type="Proteomes" id="UP000615446">
    <property type="component" value="Unassembled WGS sequence"/>
</dbReference>
<evidence type="ECO:0000313" key="1">
    <source>
        <dbReference type="EMBL" id="GES95979.1"/>
    </source>
</evidence>
<organism evidence="1 2">
    <name type="scientific">Rhizophagus clarus</name>
    <dbReference type="NCBI Taxonomy" id="94130"/>
    <lineage>
        <taxon>Eukaryota</taxon>
        <taxon>Fungi</taxon>
        <taxon>Fungi incertae sedis</taxon>
        <taxon>Mucoromycota</taxon>
        <taxon>Glomeromycotina</taxon>
        <taxon>Glomeromycetes</taxon>
        <taxon>Glomerales</taxon>
        <taxon>Glomeraceae</taxon>
        <taxon>Rhizophagus</taxon>
    </lineage>
</organism>
<comment type="caution">
    <text evidence="1">The sequence shown here is derived from an EMBL/GenBank/DDBJ whole genome shotgun (WGS) entry which is preliminary data.</text>
</comment>
<dbReference type="OrthoDB" id="10412069at2759"/>
<name>A0A8H3LZG2_9GLOM</name>
<protein>
    <submittedName>
        <fullName evidence="1">Peptidase S8/S53 domain-containing protein</fullName>
    </submittedName>
</protein>
<accession>A0A8H3LZG2</accession>
<proteinExistence type="predicted"/>
<dbReference type="EMBL" id="BLAL01000246">
    <property type="protein sequence ID" value="GES95979.1"/>
    <property type="molecule type" value="Genomic_DNA"/>
</dbReference>